<protein>
    <submittedName>
        <fullName evidence="2">Uncharacterized protein</fullName>
    </submittedName>
</protein>
<organism evidence="2 3">
    <name type="scientific">Cricetulus griseus</name>
    <name type="common">Chinese hamster</name>
    <name type="synonym">Cricetulus barabensis griseus</name>
    <dbReference type="NCBI Taxonomy" id="10029"/>
    <lineage>
        <taxon>Eukaryota</taxon>
        <taxon>Metazoa</taxon>
        <taxon>Chordata</taxon>
        <taxon>Craniata</taxon>
        <taxon>Vertebrata</taxon>
        <taxon>Euteleostomi</taxon>
        <taxon>Mammalia</taxon>
        <taxon>Eutheria</taxon>
        <taxon>Euarchontoglires</taxon>
        <taxon>Glires</taxon>
        <taxon>Rodentia</taxon>
        <taxon>Myomorpha</taxon>
        <taxon>Muroidea</taxon>
        <taxon>Cricetidae</taxon>
        <taxon>Cricetinae</taxon>
        <taxon>Cricetulus</taxon>
    </lineage>
</organism>
<feature type="region of interest" description="Disordered" evidence="1">
    <location>
        <begin position="46"/>
        <end position="90"/>
    </location>
</feature>
<dbReference type="InParanoid" id="G3IQ97"/>
<dbReference type="Proteomes" id="UP000001075">
    <property type="component" value="Unassembled WGS sequence"/>
</dbReference>
<reference evidence="3" key="1">
    <citation type="journal article" date="2011" name="Nat. Biotechnol.">
        <title>The genomic sequence of the Chinese hamster ovary (CHO)-K1 cell line.</title>
        <authorList>
            <person name="Xu X."/>
            <person name="Nagarajan H."/>
            <person name="Lewis N.E."/>
            <person name="Pan S."/>
            <person name="Cai Z."/>
            <person name="Liu X."/>
            <person name="Chen W."/>
            <person name="Xie M."/>
            <person name="Wang W."/>
            <person name="Hammond S."/>
            <person name="Andersen M.R."/>
            <person name="Neff N."/>
            <person name="Passarelli B."/>
            <person name="Koh W."/>
            <person name="Fan H.C."/>
            <person name="Wang J."/>
            <person name="Gui Y."/>
            <person name="Lee K.H."/>
            <person name="Betenbaugh M.J."/>
            <person name="Quake S.R."/>
            <person name="Famili I."/>
            <person name="Palsson B.O."/>
            <person name="Wang J."/>
        </authorList>
    </citation>
    <scope>NUCLEOTIDE SEQUENCE [LARGE SCALE GENOMIC DNA]</scope>
    <source>
        <strain evidence="3">CHO K1 cell line</strain>
    </source>
</reference>
<dbReference type="EMBL" id="JH044036">
    <property type="protein sequence ID" value="EGV91182.1"/>
    <property type="molecule type" value="Genomic_DNA"/>
</dbReference>
<name>G3IQ97_CRIGR</name>
<evidence type="ECO:0000313" key="3">
    <source>
        <dbReference type="Proteomes" id="UP000001075"/>
    </source>
</evidence>
<evidence type="ECO:0000256" key="1">
    <source>
        <dbReference type="SAM" id="MobiDB-lite"/>
    </source>
</evidence>
<proteinExistence type="predicted"/>
<accession>G3IQ97</accession>
<gene>
    <name evidence="2" type="ORF">I79_026200</name>
</gene>
<evidence type="ECO:0000313" key="2">
    <source>
        <dbReference type="EMBL" id="EGV91182.1"/>
    </source>
</evidence>
<sequence length="110" mass="12260">MSLDNLFQTHLLSLRNENKHSGGRARWISKFETRLAYRIRHLGLHKETLSQKRGKEEREGKGEEGEEEEEASTTSTVHTEGPGVHKIHSVTPSVVGNVTMITVVKVGGKS</sequence>
<feature type="compositionally biased region" description="Basic and acidic residues" evidence="1">
    <location>
        <begin position="46"/>
        <end position="63"/>
    </location>
</feature>
<dbReference type="AlphaFoldDB" id="G3IQ97"/>